<evidence type="ECO:0000256" key="1">
    <source>
        <dbReference type="SAM" id="MobiDB-lite"/>
    </source>
</evidence>
<dbReference type="KEGG" id="gdi:GDI2766"/>
<feature type="compositionally biased region" description="Basic and acidic residues" evidence="1">
    <location>
        <begin position="39"/>
        <end position="55"/>
    </location>
</feature>
<evidence type="ECO:0000313" key="3">
    <source>
        <dbReference type="Proteomes" id="UP000001176"/>
    </source>
</evidence>
<feature type="compositionally biased region" description="Basic and acidic residues" evidence="1">
    <location>
        <begin position="1"/>
        <end position="21"/>
    </location>
</feature>
<accession>A9HQB5</accession>
<protein>
    <submittedName>
        <fullName evidence="2">Uncharacterized protein</fullName>
    </submittedName>
</protein>
<gene>
    <name evidence="2" type="ordered locus">GDI2766</name>
</gene>
<reference evidence="2 3" key="1">
    <citation type="journal article" date="2009" name="BMC Genomics">
        <title>Complete genome sequence of the sugarcane nitrogen-fixing endophyte Gluconacetobacter diazotrophicus Pal5.</title>
        <authorList>
            <person name="Bertalan M."/>
            <person name="Albano R."/>
            <person name="Padua V."/>
            <person name="Rouws L."/>
            <person name="Rojas C."/>
            <person name="Hemerly A."/>
            <person name="Teixeira K."/>
            <person name="Schwab S."/>
            <person name="Araujo J."/>
            <person name="Oliveira A."/>
            <person name="Franca L."/>
            <person name="Magalhaes V."/>
            <person name="Alqueres S."/>
            <person name="Cardoso A."/>
            <person name="Almeida W."/>
            <person name="Loureiro M.M."/>
            <person name="Nogueira E."/>
            <person name="Cidade D."/>
            <person name="Oliveira D."/>
            <person name="Simao T."/>
            <person name="Macedo J."/>
            <person name="Valadao A."/>
            <person name="Dreschsel M."/>
            <person name="Freitas F."/>
            <person name="Vidal M."/>
            <person name="Guedes H."/>
            <person name="Rodrigues E."/>
            <person name="Meneses C."/>
            <person name="Brioso P."/>
            <person name="Pozzer L."/>
            <person name="Figueiredo D."/>
            <person name="Montano H."/>
            <person name="Junior J."/>
            <person name="Filho G."/>
            <person name="Flores V."/>
            <person name="Ferreira B."/>
            <person name="Branco A."/>
            <person name="Gonzalez P."/>
            <person name="Guillobel H."/>
            <person name="Lemos M."/>
            <person name="Seibel L."/>
            <person name="Macedo J."/>
            <person name="Alves-Ferreira M."/>
            <person name="Sachetto-Martins G."/>
            <person name="Coelho A."/>
            <person name="Santos E."/>
            <person name="Amaral G."/>
            <person name="Neves A."/>
            <person name="Pacheco A.B."/>
            <person name="Carvalho D."/>
            <person name="Lery L."/>
            <person name="Bisch P."/>
            <person name="Rossle S.C."/>
            <person name="Urmenyi T."/>
            <person name="Kruger W.V."/>
            <person name="Martins O."/>
            <person name="Baldani J.I."/>
            <person name="Ferreira P.C."/>
        </authorList>
    </citation>
    <scope>NUCLEOTIDE SEQUENCE [LARGE SCALE GENOMIC DNA]</scope>
    <source>
        <strain evidence="3">ATCC 49037 / DSM 5601 / CCUG 37298 / CIP 103539 / LMG 7603 / PAl5</strain>
    </source>
</reference>
<dbReference type="Proteomes" id="UP000001176">
    <property type="component" value="Chromosome"/>
</dbReference>
<sequence>MAGRDDPVGARRDRDRLRAEAGSDASGHAARHGNAELLVEGRKPGRDCRRRRDDGAPVARSHTLTATGSAHRGHARPRGTRARLAGGRASGRSRRALAAARSDARHRLRAENRGIVPAGGAGARPVRAARRPGGCARHGLGSGDRRRGLWRAGLRAGLSVRRPALCRRLVFGGLRRRDTRDASGPAATDPLVG</sequence>
<keyword evidence="3" id="KW-1185">Reference proteome</keyword>
<dbReference type="AlphaFoldDB" id="A9HQB5"/>
<feature type="region of interest" description="Disordered" evidence="1">
    <location>
        <begin position="116"/>
        <end position="140"/>
    </location>
</feature>
<feature type="compositionally biased region" description="Low complexity" evidence="1">
    <location>
        <begin position="123"/>
        <end position="137"/>
    </location>
</feature>
<dbReference type="EMBL" id="AM889285">
    <property type="protein sequence ID" value="CAP56709.1"/>
    <property type="molecule type" value="Genomic_DNA"/>
</dbReference>
<feature type="region of interest" description="Disordered" evidence="1">
    <location>
        <begin position="1"/>
        <end position="92"/>
    </location>
</feature>
<feature type="compositionally biased region" description="Basic residues" evidence="1">
    <location>
        <begin position="71"/>
        <end position="81"/>
    </location>
</feature>
<organism evidence="2 3">
    <name type="scientific">Gluconacetobacter diazotrophicus (strain ATCC 49037 / DSM 5601 / CCUG 37298 / CIP 103539 / LMG 7603 / PAl5)</name>
    <dbReference type="NCBI Taxonomy" id="272568"/>
    <lineage>
        <taxon>Bacteria</taxon>
        <taxon>Pseudomonadati</taxon>
        <taxon>Pseudomonadota</taxon>
        <taxon>Alphaproteobacteria</taxon>
        <taxon>Acetobacterales</taxon>
        <taxon>Acetobacteraceae</taxon>
        <taxon>Gluconacetobacter</taxon>
    </lineage>
</organism>
<proteinExistence type="predicted"/>
<evidence type="ECO:0000313" key="2">
    <source>
        <dbReference type="EMBL" id="CAP56709.1"/>
    </source>
</evidence>
<name>A9HQB5_GLUDA</name>